<organism evidence="6 7">
    <name type="scientific">Candidatus Glassbacteria bacterium RBG_16_58_8</name>
    <dbReference type="NCBI Taxonomy" id="1817866"/>
    <lineage>
        <taxon>Bacteria</taxon>
        <taxon>Candidatus Glassiibacteriota</taxon>
    </lineage>
</organism>
<evidence type="ECO:0000256" key="5">
    <source>
        <dbReference type="SAM" id="Phobius"/>
    </source>
</evidence>
<dbReference type="GO" id="GO:0005886">
    <property type="term" value="C:plasma membrane"/>
    <property type="evidence" value="ECO:0007669"/>
    <property type="project" value="TreeGrafter"/>
</dbReference>
<evidence type="ECO:0000313" key="6">
    <source>
        <dbReference type="EMBL" id="OGF97134.1"/>
    </source>
</evidence>
<feature type="transmembrane region" description="Helical" evidence="5">
    <location>
        <begin position="80"/>
        <end position="100"/>
    </location>
</feature>
<feature type="transmembrane region" description="Helical" evidence="5">
    <location>
        <begin position="150"/>
        <end position="170"/>
    </location>
</feature>
<dbReference type="AlphaFoldDB" id="A0A1F5YAC9"/>
<keyword evidence="4 5" id="KW-0472">Membrane</keyword>
<sequence length="276" mass="30153">MLVLAWLILARLYCPRGEKIVLDRRIFEEEYEALGPMTFEEGIVLADFLLLALLWIFRQDIPIGGVTIPGWSDLFGNPDYLDDGTVAIMMAIFLFLIPARRAPGERIVGWDTAARLPWDIVLLFGGGFALAEGFLSSGLSLWLGIRLEALGAFHPLILIAGICALATFLTELASNMATAQVLLPIIASMAMLLRMNPILPMIAATISCTMGFMLPVGTPPNAIVFGTGRVTISEMVRTGFLIDLLAILIMTLAAYFLCQPVFDASFDTLPDWATQP</sequence>
<dbReference type="PANTHER" id="PTHR10283">
    <property type="entry name" value="SOLUTE CARRIER FAMILY 13 MEMBER"/>
    <property type="match status" value="1"/>
</dbReference>
<dbReference type="EMBL" id="MFIW01000096">
    <property type="protein sequence ID" value="OGF97134.1"/>
    <property type="molecule type" value="Genomic_DNA"/>
</dbReference>
<gene>
    <name evidence="6" type="ORF">A2Z06_01445</name>
</gene>
<accession>A0A1F5YAC9</accession>
<comment type="caution">
    <text evidence="6">The sequence shown here is derived from an EMBL/GenBank/DDBJ whole genome shotgun (WGS) entry which is preliminary data.</text>
</comment>
<evidence type="ECO:0000313" key="7">
    <source>
        <dbReference type="Proteomes" id="UP000179034"/>
    </source>
</evidence>
<evidence type="ECO:0000256" key="4">
    <source>
        <dbReference type="ARBA" id="ARBA00023136"/>
    </source>
</evidence>
<keyword evidence="2 5" id="KW-0812">Transmembrane</keyword>
<feature type="transmembrane region" description="Helical" evidence="5">
    <location>
        <begin position="238"/>
        <end position="258"/>
    </location>
</feature>
<dbReference type="InterPro" id="IPR001898">
    <property type="entry name" value="SLC13A/DASS"/>
</dbReference>
<evidence type="ECO:0000256" key="3">
    <source>
        <dbReference type="ARBA" id="ARBA00022989"/>
    </source>
</evidence>
<feature type="transmembrane region" description="Helical" evidence="5">
    <location>
        <begin position="120"/>
        <end position="143"/>
    </location>
</feature>
<dbReference type="Pfam" id="PF00939">
    <property type="entry name" value="Na_sulph_symp"/>
    <property type="match status" value="1"/>
</dbReference>
<feature type="transmembrane region" description="Helical" evidence="5">
    <location>
        <begin position="176"/>
        <end position="193"/>
    </location>
</feature>
<name>A0A1F5YAC9_9BACT</name>
<evidence type="ECO:0000256" key="1">
    <source>
        <dbReference type="ARBA" id="ARBA00004141"/>
    </source>
</evidence>
<protein>
    <recommendedName>
        <fullName evidence="8">Citrate transporter-like domain-containing protein</fullName>
    </recommendedName>
</protein>
<proteinExistence type="predicted"/>
<comment type="subcellular location">
    <subcellularLocation>
        <location evidence="1">Membrane</location>
        <topology evidence="1">Multi-pass membrane protein</topology>
    </subcellularLocation>
</comment>
<dbReference type="Proteomes" id="UP000179034">
    <property type="component" value="Unassembled WGS sequence"/>
</dbReference>
<dbReference type="GO" id="GO:0008514">
    <property type="term" value="F:organic anion transmembrane transporter activity"/>
    <property type="evidence" value="ECO:0007669"/>
    <property type="project" value="UniProtKB-ARBA"/>
</dbReference>
<evidence type="ECO:0000256" key="2">
    <source>
        <dbReference type="ARBA" id="ARBA00022692"/>
    </source>
</evidence>
<keyword evidence="3 5" id="KW-1133">Transmembrane helix</keyword>
<reference evidence="6 7" key="1">
    <citation type="journal article" date="2016" name="Nat. Commun.">
        <title>Thousands of microbial genomes shed light on interconnected biogeochemical processes in an aquifer system.</title>
        <authorList>
            <person name="Anantharaman K."/>
            <person name="Brown C.T."/>
            <person name="Hug L.A."/>
            <person name="Sharon I."/>
            <person name="Castelle C.J."/>
            <person name="Probst A.J."/>
            <person name="Thomas B.C."/>
            <person name="Singh A."/>
            <person name="Wilkins M.J."/>
            <person name="Karaoz U."/>
            <person name="Brodie E.L."/>
            <person name="Williams K.H."/>
            <person name="Hubbard S.S."/>
            <person name="Banfield J.F."/>
        </authorList>
    </citation>
    <scope>NUCLEOTIDE SEQUENCE [LARGE SCALE GENOMIC DNA]</scope>
</reference>
<feature type="transmembrane region" description="Helical" evidence="5">
    <location>
        <begin position="198"/>
        <end position="218"/>
    </location>
</feature>
<evidence type="ECO:0008006" key="8">
    <source>
        <dbReference type="Google" id="ProtNLM"/>
    </source>
</evidence>
<dbReference type="GO" id="GO:1905039">
    <property type="term" value="P:carboxylic acid transmembrane transport"/>
    <property type="evidence" value="ECO:0007669"/>
    <property type="project" value="UniProtKB-ARBA"/>
</dbReference>
<dbReference type="PANTHER" id="PTHR10283:SF82">
    <property type="entry name" value="SOLUTE CARRIER FAMILY 13 MEMBER 2"/>
    <property type="match status" value="1"/>
</dbReference>